<dbReference type="PROSITE" id="PS50018">
    <property type="entry name" value="RAS_GTPASE_ACTIV_2"/>
    <property type="match status" value="1"/>
</dbReference>
<keyword evidence="6" id="KW-1185">Reference proteome</keyword>
<feature type="compositionally biased region" description="Polar residues" evidence="3">
    <location>
        <begin position="564"/>
        <end position="580"/>
    </location>
</feature>
<dbReference type="Gene3D" id="1.10.506.10">
    <property type="entry name" value="GTPase Activation - p120gap, domain 1"/>
    <property type="match status" value="1"/>
</dbReference>
<keyword evidence="1" id="KW-0343">GTPase activation</keyword>
<feature type="region of interest" description="Disordered" evidence="3">
    <location>
        <begin position="973"/>
        <end position="1067"/>
    </location>
</feature>
<feature type="region of interest" description="Disordered" evidence="3">
    <location>
        <begin position="401"/>
        <end position="497"/>
    </location>
</feature>
<protein>
    <recommendedName>
        <fullName evidence="4">Ras-GAP domain-containing protein</fullName>
    </recommendedName>
</protein>
<feature type="region of interest" description="Disordered" evidence="3">
    <location>
        <begin position="527"/>
        <end position="580"/>
    </location>
</feature>
<gene>
    <name evidence="5" type="ORF">DAKH74_012540</name>
</gene>
<feature type="compositionally biased region" description="Low complexity" evidence="3">
    <location>
        <begin position="416"/>
        <end position="435"/>
    </location>
</feature>
<dbReference type="EMBL" id="BTGD01000003">
    <property type="protein sequence ID" value="GMM54638.1"/>
    <property type="molecule type" value="Genomic_DNA"/>
</dbReference>
<dbReference type="GO" id="GO:0007165">
    <property type="term" value="P:signal transduction"/>
    <property type="evidence" value="ECO:0007669"/>
    <property type="project" value="UniProtKB-ARBA"/>
</dbReference>
<feature type="compositionally biased region" description="Polar residues" evidence="3">
    <location>
        <begin position="401"/>
        <end position="415"/>
    </location>
</feature>
<dbReference type="InterPro" id="IPR039360">
    <property type="entry name" value="Ras_GTPase"/>
</dbReference>
<keyword evidence="2" id="KW-0597">Phosphoprotein</keyword>
<dbReference type="InterPro" id="IPR036865">
    <property type="entry name" value="CRAL-TRIO_dom_sf"/>
</dbReference>
<evidence type="ECO:0000256" key="2">
    <source>
        <dbReference type="ARBA" id="ARBA00022553"/>
    </source>
</evidence>
<evidence type="ECO:0000313" key="5">
    <source>
        <dbReference type="EMBL" id="GMM54638.1"/>
    </source>
</evidence>
<dbReference type="Proteomes" id="UP001377567">
    <property type="component" value="Unassembled WGS sequence"/>
</dbReference>
<dbReference type="InterPro" id="IPR008936">
    <property type="entry name" value="Rho_GTPase_activation_prot"/>
</dbReference>
<feature type="compositionally biased region" description="Polar residues" evidence="3">
    <location>
        <begin position="527"/>
        <end position="557"/>
    </location>
</feature>
<sequence length="3147" mass="356741">MHSNSSEESVPLVRHLFFERIYPLLPVESHWSTYTEVETDQLYISCRSVVMNIAISSDLNAIVTNTLDVIDLIVQDHRIISSRLPPEACHSVLVLLRLLCDVVEYYWDQLESSTTPKNKYYESYKKREVGGDSGPGGSSGADYTDVQNKIFANSAMGYSIVGPGFHETSPTPLRRSIASRLMQVCLRLRYHARSLKIMKNMCTHLFPQLNNTIYQKILPEHQQFLRRNQDHRTFAMVDIALGNLLRYASAANPEQYFEFLERNLKEPLSSNLSTNGDLKYVQNVELIGYVYLNEKTLTRYLDLVAFLNALRKPVFSHLVLYFAASSLLFWIMARPAEYLQVYNNLRTYAQTKQDSAMKTLATQVHNLFEDVYSTFNVSSMLTTSHGGGGLTALPLSRADSSTQLHSQANAHSAYNTSSSSMSSSTSSSSSSISTTLDKKQQHQSHQSQHNRQQRSNSNGGGQSLSSANKRRSSSSQNSMASSAAGNATPLLKSSQSPIISNTPTITALSLLNSPKHSSTDINQYFQSRIPTNSNNSDALSMATSTRPPLNSLPSVNENSRRDISSSMHNTSNPSISSSLNLGGAASESIYSRSTSGTNSASGSSASIMDDMSHIHSLNTIEDMKDITQTDVIHIENILDLYTHFGDNESLPYTSILNFLTTLLMLDTDVFPELNIQSFKCLRDATAAERGEGSYSSTDNEGSVHLERDRNLHMKHFTSGLKRLKSLQLSRKKSMKYVELIVKNITGSSSSTDVALLDSVMCIVSLYSLCASVAKCDPTLPAVVFSTRMTDILGVSLGIGEGWNKSVTVGGALQDILKKDAFSYFQLQVRYISAALQLENKRFMKNLCLEKCLETQNMSAINIYTESFRVFFNLPITEPFKKEVAYKISDFFKMSFRMGSEATLQNIPDLDEDISQITSAILDGTILDENGMRIKHAVLRNGAKYPSNVPSDESLLQAFENAVDIDEGGIEINWSPNSMQRSRSSVMVPTESNSPVSSGAQIISPRARKATFQGLTRSKSPLSMYPSDNYSDTNTVGTSNDPSHTPSISSQLMASTTSTPLQRNTRPLVKHSLSRLRRYSEESNSPSVRLTNSQLQLVDNSSRRVNTTEFLLGKQITINILNTFKRMTSYFILPHDKNPDLSWVAEDFQNIIKPVFVSLLESDEALYTTAQLFMNVLLEYINEYGTNKSATTIKGYLLICTYTSCLLAIQLLNLNLSIHKRAVLMDILVRYLKLRASLIKSSEESGVLDAAIEVEESTFALLHGIVGRAIFISFYSNDPKVQKGIISCNAEYSKLIESYNVHCNPKKKAECTLSLAILKDTAFSTSGATAFQRRIRNAILQLREKPEAIILDCVEKLFRKWYHFTKADKKKTRKQLWEFRNIAGILSAVSGVFLRTEGGNGPSTAIVEDPDSIYVDYNGVVATLRNDFSYFISKQCEWLNNPDLLTRENARDIISLELHPFSLNVLFNHLRNHINQIMNVDLCRPENEMSFVLLEQIIIIIRTILRREDIGDIMLVYSTNIIDVIDRLIVVIKAMPRDAAKYYKSIIHMSKMFKAIQTSEGVLAIKHHYCLKNKWLKLVISWFRTSIQKDFDIENLAKPHREMNLEKRDMDYLYIDTSIESSKAIAYLTEDLPLEIYWTGSTEEIARSKIVFFGKYFNILLKGLKKSMDLQGCPVTVKHKMNLLNENVILALTNISKANTEVSVQFTLPMGYSYNKNIKIAFLKVFTNILSRYPKDNAKVEKERLETIDKLLLYTIAHPDLAIYSARSCPVNDIDQFTAVLVSAFETRNASHIVISELIEDEIQNAVRPSDILRRNSCATRSLALLSKDKGSDYLINTLRSVLQDIMDEDKAVEIEKLDPEDPQLSEKVDLFVKYFSNIIDAIIGSIGHLPKEFFYIAQSIYVEAQKKFPGYGLVAVGSFIFLRLLCPAIVSPETENIIGVPGIHQKRMLLSLAKGIQGLANKSDFLVKWPVLASKTDFFVNCSDKMFAFLTNVCDINRVVTIKIRMDGSAIPFDYSFFHQFIYQDGINIRKVMLADMELTDNIPFLTETLMMMDAALGQLGEPKIEYKNEIPDNIKEISPEYPKLYEFMSRFAFKKYKQIGREITFVRELLTYDGVPILTVAMGQLLANGLELETVVFKMIQLYARIWSSKHYLLFDCTEYQERSFDFSKFVIIMNNIFPDFAPQNCGGVYIINVNEAFMKQWDNIFDQSNIYLGSKVPHHFINTNSDEDLIKYLKVDSQCLDVIEDVRISLHDIMMYDEENNCLSPISMKLGNKFFQVLYETPQKFKLVQLDKIVDVSVNNVYEVADIISIEPSNITGVNGEFMVVLSDGTRLIFCSSKFLEIIKMFEYARSREENDYITDSIMAIPANMQDITKHLDDRNDMIGHLLLVAIVGLFTADDVVKSNAYNLLAAAERAFKLNLGSHLHRTPEVYIPSDATVFLSTMAKSLAYHHPEITFHCWKYLLEGLENNYIPKKFIPQVISFLSYLTDNLYYHVYLKDEEHGQENTSKIIRSLIDLSIREPAFTSTYLNEIWFSLNVDGRLTNLIVTEIINHCLERDSENKDWTSITDLLTGFPTVILATDIVERLMDTLRFSLASRKFDVVNQSWEEFKILIHIATYLFFESTLLVQMFLPEVLFIISVLIDVGPMDLRTLVYELLMNVCNSLVINSILPSEIKQRLDDVTDNFSVSKVKYIAGFSQYKGDILPSFNSGSFATKFNILESFIDNILLLMEGPSVYESYQWKAKYKRYLSQLVFTPNPFLSARATMILGISGKSHISLILLKNLLSRTMMVISDPTISSDNVFMNLSHVFAYSKIVEGLEPDFVVLKRIFWFAMSVMYTDHPSIFGSGLILMASCASRLYEYHFEHGCGNTTLVQELIDARYFAKNELEEQESRFQITWSEDNFVSIIVAFLARALSISAMRAGAIECLISLFKNAYHEYQLFPEATQFKSYMFLLFLSVDADQLAAILRSVNYDDDIVLLNEQCKLPRLIKDWLCSDSSTSNDALYQGAIIFKNKNIDEPTKFRFLVIMKMLLDDQPVCLFRFYGVLNLEMRRLTSAEHNPKWIPVIFEIMGEVVRYSQFHNFAKCNEQSIERIKNSGLEIILHSQVLEKNHDALKQKFVEDLEEVIVSKKTITKLLARIADEI</sequence>
<evidence type="ECO:0000256" key="1">
    <source>
        <dbReference type="ARBA" id="ARBA00022468"/>
    </source>
</evidence>
<dbReference type="SMART" id="SM00323">
    <property type="entry name" value="RasGAP"/>
    <property type="match status" value="1"/>
</dbReference>
<comment type="caution">
    <text evidence="5">The sequence shown here is derived from an EMBL/GenBank/DDBJ whole genome shotgun (WGS) entry which is preliminary data.</text>
</comment>
<dbReference type="CDD" id="cd05392">
    <property type="entry name" value="RasGAP_Neurofibromin_like"/>
    <property type="match status" value="1"/>
</dbReference>
<evidence type="ECO:0000256" key="3">
    <source>
        <dbReference type="SAM" id="MobiDB-lite"/>
    </source>
</evidence>
<name>A0AAV5RTU1_MAUHU</name>
<dbReference type="PANTHER" id="PTHR10194:SF142">
    <property type="entry name" value="NEUROFIBROMIN"/>
    <property type="match status" value="1"/>
</dbReference>
<evidence type="ECO:0000313" key="6">
    <source>
        <dbReference type="Proteomes" id="UP001377567"/>
    </source>
</evidence>
<dbReference type="InterPro" id="IPR023152">
    <property type="entry name" value="RasGAP_CS"/>
</dbReference>
<dbReference type="PANTHER" id="PTHR10194">
    <property type="entry name" value="RAS GTPASE-ACTIVATING PROTEINS"/>
    <property type="match status" value="1"/>
</dbReference>
<proteinExistence type="predicted"/>
<reference evidence="5 6" key="1">
    <citation type="journal article" date="2023" name="Elife">
        <title>Identification of key yeast species and microbe-microbe interactions impacting larval growth of Drosophila in the wild.</title>
        <authorList>
            <person name="Mure A."/>
            <person name="Sugiura Y."/>
            <person name="Maeda R."/>
            <person name="Honda K."/>
            <person name="Sakurai N."/>
            <person name="Takahashi Y."/>
            <person name="Watada M."/>
            <person name="Katoh T."/>
            <person name="Gotoh A."/>
            <person name="Gotoh Y."/>
            <person name="Taniguchi I."/>
            <person name="Nakamura K."/>
            <person name="Hayashi T."/>
            <person name="Katayama T."/>
            <person name="Uemura T."/>
            <person name="Hattori Y."/>
        </authorList>
    </citation>
    <scope>NUCLEOTIDE SEQUENCE [LARGE SCALE GENOMIC DNA]</scope>
    <source>
        <strain evidence="5 6">KH-74</strain>
    </source>
</reference>
<dbReference type="PROSITE" id="PS00509">
    <property type="entry name" value="RAS_GTPASE_ACTIV_1"/>
    <property type="match status" value="1"/>
</dbReference>
<feature type="domain" description="Ras-GAP" evidence="4">
    <location>
        <begin position="1772"/>
        <end position="1961"/>
    </location>
</feature>
<dbReference type="SUPFAM" id="SSF48350">
    <property type="entry name" value="GTPase activation domain, GAP"/>
    <property type="match status" value="1"/>
</dbReference>
<dbReference type="Pfam" id="PF00616">
    <property type="entry name" value="RasGAP"/>
    <property type="match status" value="1"/>
</dbReference>
<dbReference type="GO" id="GO:0005096">
    <property type="term" value="F:GTPase activator activity"/>
    <property type="evidence" value="ECO:0007669"/>
    <property type="project" value="UniProtKB-KW"/>
</dbReference>
<organism evidence="5 6">
    <name type="scientific">Maudiozyma humilis</name>
    <name type="common">Sour dough yeast</name>
    <name type="synonym">Kazachstania humilis</name>
    <dbReference type="NCBI Taxonomy" id="51915"/>
    <lineage>
        <taxon>Eukaryota</taxon>
        <taxon>Fungi</taxon>
        <taxon>Dikarya</taxon>
        <taxon>Ascomycota</taxon>
        <taxon>Saccharomycotina</taxon>
        <taxon>Saccharomycetes</taxon>
        <taxon>Saccharomycetales</taxon>
        <taxon>Saccharomycetaceae</taxon>
        <taxon>Maudiozyma</taxon>
    </lineage>
</organism>
<feature type="compositionally biased region" description="Polar residues" evidence="3">
    <location>
        <begin position="1012"/>
        <end position="1064"/>
    </location>
</feature>
<evidence type="ECO:0000259" key="4">
    <source>
        <dbReference type="PROSITE" id="PS50018"/>
    </source>
</evidence>
<accession>A0AAV5RTU1</accession>
<feature type="compositionally biased region" description="Low complexity" evidence="3">
    <location>
        <begin position="443"/>
        <end position="487"/>
    </location>
</feature>
<feature type="compositionally biased region" description="Polar residues" evidence="3">
    <location>
        <begin position="973"/>
        <end position="1000"/>
    </location>
</feature>
<dbReference type="InterPro" id="IPR001936">
    <property type="entry name" value="RasGAP_dom"/>
</dbReference>
<dbReference type="Gene3D" id="3.40.525.10">
    <property type="entry name" value="CRAL-TRIO lipid binding domain"/>
    <property type="match status" value="1"/>
</dbReference>